<sequence>MVRKVHMVGNSVRLLVVTTTRLVITDGGNSAWTRNTSYGNTTTSQGQSPLGGCQLEHTRSLEYSLNRLPRMGVLGNGRPDQIATSTIVTNTDRRGVPEQPLR</sequence>
<dbReference type="EMBL" id="NMUH01008539">
    <property type="protein sequence ID" value="MQM18941.1"/>
    <property type="molecule type" value="Genomic_DNA"/>
</dbReference>
<accession>A0A843XIA7</accession>
<dbReference type="Proteomes" id="UP000652761">
    <property type="component" value="Unassembled WGS sequence"/>
</dbReference>
<feature type="region of interest" description="Disordered" evidence="1">
    <location>
        <begin position="72"/>
        <end position="102"/>
    </location>
</feature>
<gene>
    <name evidence="2" type="ORF">Taro_051941</name>
</gene>
<evidence type="ECO:0000313" key="2">
    <source>
        <dbReference type="EMBL" id="MQM18941.1"/>
    </source>
</evidence>
<dbReference type="AlphaFoldDB" id="A0A843XIA7"/>
<evidence type="ECO:0000256" key="1">
    <source>
        <dbReference type="SAM" id="MobiDB-lite"/>
    </source>
</evidence>
<feature type="compositionally biased region" description="Basic and acidic residues" evidence="1">
    <location>
        <begin position="91"/>
        <end position="102"/>
    </location>
</feature>
<keyword evidence="3" id="KW-1185">Reference proteome</keyword>
<proteinExistence type="predicted"/>
<organism evidence="2 3">
    <name type="scientific">Colocasia esculenta</name>
    <name type="common">Wild taro</name>
    <name type="synonym">Arum esculentum</name>
    <dbReference type="NCBI Taxonomy" id="4460"/>
    <lineage>
        <taxon>Eukaryota</taxon>
        <taxon>Viridiplantae</taxon>
        <taxon>Streptophyta</taxon>
        <taxon>Embryophyta</taxon>
        <taxon>Tracheophyta</taxon>
        <taxon>Spermatophyta</taxon>
        <taxon>Magnoliopsida</taxon>
        <taxon>Liliopsida</taxon>
        <taxon>Araceae</taxon>
        <taxon>Aroideae</taxon>
        <taxon>Colocasieae</taxon>
        <taxon>Colocasia</taxon>
    </lineage>
</organism>
<evidence type="ECO:0000313" key="3">
    <source>
        <dbReference type="Proteomes" id="UP000652761"/>
    </source>
</evidence>
<reference evidence="2" key="1">
    <citation type="submission" date="2017-07" db="EMBL/GenBank/DDBJ databases">
        <title>Taro Niue Genome Assembly and Annotation.</title>
        <authorList>
            <person name="Atibalentja N."/>
            <person name="Keating K."/>
            <person name="Fields C.J."/>
        </authorList>
    </citation>
    <scope>NUCLEOTIDE SEQUENCE</scope>
    <source>
        <strain evidence="2">Niue_2</strain>
        <tissue evidence="2">Leaf</tissue>
    </source>
</reference>
<feature type="region of interest" description="Disordered" evidence="1">
    <location>
        <begin position="28"/>
        <end position="51"/>
    </location>
</feature>
<name>A0A843XIA7_COLES</name>
<protein>
    <submittedName>
        <fullName evidence="2">Uncharacterized protein</fullName>
    </submittedName>
</protein>
<feature type="compositionally biased region" description="Polar residues" evidence="1">
    <location>
        <begin position="28"/>
        <end position="48"/>
    </location>
</feature>
<comment type="caution">
    <text evidence="2">The sequence shown here is derived from an EMBL/GenBank/DDBJ whole genome shotgun (WGS) entry which is preliminary data.</text>
</comment>